<dbReference type="AlphaFoldDB" id="A0AAJ2P7N8"/>
<dbReference type="Gene3D" id="1.10.1020.10">
    <property type="entry name" value="Adenine-specific Methyltransferase, Domain 2"/>
    <property type="match status" value="2"/>
</dbReference>
<dbReference type="Proteomes" id="UP001286563">
    <property type="component" value="Unassembled WGS sequence"/>
</dbReference>
<dbReference type="EMBL" id="JAWPFC010000015">
    <property type="protein sequence ID" value="MDW2893791.1"/>
    <property type="molecule type" value="Genomic_DNA"/>
</dbReference>
<comment type="similarity">
    <text evidence="1">Belongs to the N(4)/N(6)-methyltransferase family.</text>
</comment>
<dbReference type="GO" id="GO:1904047">
    <property type="term" value="F:S-adenosyl-L-methionine binding"/>
    <property type="evidence" value="ECO:0007669"/>
    <property type="project" value="TreeGrafter"/>
</dbReference>
<keyword evidence="4" id="KW-0808">Transferase</keyword>
<dbReference type="GO" id="GO:0006298">
    <property type="term" value="P:mismatch repair"/>
    <property type="evidence" value="ECO:0007669"/>
    <property type="project" value="TreeGrafter"/>
</dbReference>
<dbReference type="GO" id="GO:0009307">
    <property type="term" value="P:DNA restriction-modification system"/>
    <property type="evidence" value="ECO:0007669"/>
    <property type="project" value="InterPro"/>
</dbReference>
<comment type="caution">
    <text evidence="7">The sequence shown here is derived from an EMBL/GenBank/DDBJ whole genome shotgun (WGS) entry which is preliminary data.</text>
</comment>
<organism evidence="7 8">
    <name type="scientific">Mesomycoplasma ovipneumoniae</name>
    <dbReference type="NCBI Taxonomy" id="29562"/>
    <lineage>
        <taxon>Bacteria</taxon>
        <taxon>Bacillati</taxon>
        <taxon>Mycoplasmatota</taxon>
        <taxon>Mycoplasmoidales</taxon>
        <taxon>Metamycoplasmataceae</taxon>
        <taxon>Mesomycoplasma</taxon>
    </lineage>
</organism>
<dbReference type="Pfam" id="PF02086">
    <property type="entry name" value="MethyltransfD12"/>
    <property type="match status" value="2"/>
</dbReference>
<keyword evidence="5" id="KW-0949">S-adenosyl-L-methionine</keyword>
<evidence type="ECO:0000313" key="8">
    <source>
        <dbReference type="Proteomes" id="UP001286563"/>
    </source>
</evidence>
<dbReference type="EC" id="2.1.1.72" evidence="2"/>
<keyword evidence="3 7" id="KW-0489">Methyltransferase</keyword>
<protein>
    <recommendedName>
        <fullName evidence="2">site-specific DNA-methyltransferase (adenine-specific)</fullName>
        <ecNumber evidence="2">2.1.1.72</ecNumber>
    </recommendedName>
</protein>
<dbReference type="PANTHER" id="PTHR30481">
    <property type="entry name" value="DNA ADENINE METHYLASE"/>
    <property type="match status" value="1"/>
</dbReference>
<dbReference type="SUPFAM" id="SSF53335">
    <property type="entry name" value="S-adenosyl-L-methionine-dependent methyltransferases"/>
    <property type="match status" value="2"/>
</dbReference>
<sequence>MKPFIKWPGGKTEELKIILENLAENINRFYEPFVGGGAVYFAVDNIKQYYINDKSNELINLYKSIQSKNNIFFYAIKEIDKCWKILEKISEDYIYKLSDLYNEYKLNRISDAQLKINIERFIINNAEKFNGILNDEFIIDEKRILLELENNLFKKLKRMKKIEKNKGELSIDDIKLNIETGFKSGIYTYFRFLYNNFDKLKLNEHFNSSIYYFIREYCYSSMFRYNRNGGFNVPYGGSSYNNKYLTNKIEYIESFEMQNKLGKTKIYSLDFADFFDKVELDENDFIFLDPPYDSSFSTYANNEFSNDDHIRLANFCKNTRAKFMLVIKNTDFIFNLYKEFNIKTFDKKYVVSFQNRNDKRAEHLLITNYDIYNKGNKQWIN</sequence>
<dbReference type="GO" id="GO:0032259">
    <property type="term" value="P:methylation"/>
    <property type="evidence" value="ECO:0007669"/>
    <property type="project" value="UniProtKB-KW"/>
</dbReference>
<dbReference type="InterPro" id="IPR029063">
    <property type="entry name" value="SAM-dependent_MTases_sf"/>
</dbReference>
<evidence type="ECO:0000256" key="2">
    <source>
        <dbReference type="ARBA" id="ARBA00011900"/>
    </source>
</evidence>
<dbReference type="InterPro" id="IPR012327">
    <property type="entry name" value="MeTrfase_D12"/>
</dbReference>
<dbReference type="GO" id="GO:0043565">
    <property type="term" value="F:sequence-specific DNA binding"/>
    <property type="evidence" value="ECO:0007669"/>
    <property type="project" value="TreeGrafter"/>
</dbReference>
<accession>A0AAJ2P7N8</accession>
<gene>
    <name evidence="7" type="ORF">R7U35_03710</name>
</gene>
<evidence type="ECO:0000256" key="4">
    <source>
        <dbReference type="ARBA" id="ARBA00022679"/>
    </source>
</evidence>
<dbReference type="PANTHER" id="PTHR30481:SF3">
    <property type="entry name" value="DNA ADENINE METHYLASE"/>
    <property type="match status" value="1"/>
</dbReference>
<comment type="catalytic activity">
    <reaction evidence="6">
        <text>a 2'-deoxyadenosine in DNA + S-adenosyl-L-methionine = an N(6)-methyl-2'-deoxyadenosine in DNA + S-adenosyl-L-homocysteine + H(+)</text>
        <dbReference type="Rhea" id="RHEA:15197"/>
        <dbReference type="Rhea" id="RHEA-COMP:12418"/>
        <dbReference type="Rhea" id="RHEA-COMP:12419"/>
        <dbReference type="ChEBI" id="CHEBI:15378"/>
        <dbReference type="ChEBI" id="CHEBI:57856"/>
        <dbReference type="ChEBI" id="CHEBI:59789"/>
        <dbReference type="ChEBI" id="CHEBI:90615"/>
        <dbReference type="ChEBI" id="CHEBI:90616"/>
        <dbReference type="EC" id="2.1.1.72"/>
    </reaction>
</comment>
<evidence type="ECO:0000256" key="1">
    <source>
        <dbReference type="ARBA" id="ARBA00006594"/>
    </source>
</evidence>
<dbReference type="PROSITE" id="PS00092">
    <property type="entry name" value="N6_MTASE"/>
    <property type="match status" value="1"/>
</dbReference>
<dbReference type="InterPro" id="IPR023095">
    <property type="entry name" value="Ade_MeTrfase_dom_2"/>
</dbReference>
<proteinExistence type="inferred from homology"/>
<dbReference type="Gene3D" id="3.40.50.150">
    <property type="entry name" value="Vaccinia Virus protein VP39"/>
    <property type="match status" value="2"/>
</dbReference>
<dbReference type="InterPro" id="IPR002052">
    <property type="entry name" value="DNA_methylase_N6_adenine_CS"/>
</dbReference>
<dbReference type="GO" id="GO:0009007">
    <property type="term" value="F:site-specific DNA-methyltransferase (adenine-specific) activity"/>
    <property type="evidence" value="ECO:0007669"/>
    <property type="project" value="UniProtKB-EC"/>
</dbReference>
<dbReference type="PRINTS" id="PR00505">
    <property type="entry name" value="D12N6MTFRASE"/>
</dbReference>
<name>A0AAJ2P7N8_9BACT</name>
<evidence type="ECO:0000256" key="5">
    <source>
        <dbReference type="ARBA" id="ARBA00022691"/>
    </source>
</evidence>
<evidence type="ECO:0000313" key="7">
    <source>
        <dbReference type="EMBL" id="MDW2893791.1"/>
    </source>
</evidence>
<evidence type="ECO:0000256" key="3">
    <source>
        <dbReference type="ARBA" id="ARBA00022603"/>
    </source>
</evidence>
<reference evidence="7" key="1">
    <citation type="submission" date="2023-10" db="EMBL/GenBank/DDBJ databases">
        <title>Genome sequences of Mycoplasma ovipneumoniae isolated from goats.</title>
        <authorList>
            <person name="Spergser J."/>
        </authorList>
    </citation>
    <scope>NUCLEOTIDE SEQUENCE</scope>
    <source>
        <strain evidence="7">168</strain>
    </source>
</reference>
<evidence type="ECO:0000256" key="6">
    <source>
        <dbReference type="ARBA" id="ARBA00047942"/>
    </source>
</evidence>
<dbReference type="RefSeq" id="WP_318052523.1">
    <property type="nucleotide sequence ID" value="NZ_JAWPFA010000019.1"/>
</dbReference>